<keyword evidence="4" id="KW-1185">Reference proteome</keyword>
<evidence type="ECO:0000259" key="2">
    <source>
        <dbReference type="Pfam" id="PF00561"/>
    </source>
</evidence>
<feature type="domain" description="AB hydrolase-1" evidence="2">
    <location>
        <begin position="37"/>
        <end position="138"/>
    </location>
</feature>
<sequence>MTVTRGTVSAMTDLATLHHPGRLIGPLWAVATGTGTPLVVLHGNSETHHLFDRLVPLLAPHHTLVGLDSRAHGHSPHGDGLLRIASMADDVAEVLRRLGLHGVPVLGFSDGGNMALELALRHPGAVSSLVVVGANLFPAGLKPVSKASTDAAHAVSAFGARFLPALRPLAERLGLMVYDPDIDPLALHTVEVATLVVAGERDVIRPEHTALIGAALPHARVEIVPGVGHMVPRDAPEVLAVLVRQHLAGVAG</sequence>
<dbReference type="Gene3D" id="3.40.50.1820">
    <property type="entry name" value="alpha/beta hydrolase"/>
    <property type="match status" value="1"/>
</dbReference>
<dbReference type="InterPro" id="IPR029058">
    <property type="entry name" value="AB_hydrolase_fold"/>
</dbReference>
<name>A0A5C5BF63_9MICO</name>
<dbReference type="GO" id="GO:0016787">
    <property type="term" value="F:hydrolase activity"/>
    <property type="evidence" value="ECO:0007669"/>
    <property type="project" value="UniProtKB-KW"/>
</dbReference>
<dbReference type="AlphaFoldDB" id="A0A5C5BF63"/>
<reference evidence="3 4" key="1">
    <citation type="submission" date="2019-06" db="EMBL/GenBank/DDBJ databases">
        <title>Draft genome sequence of Miniimonas arenae KCTC 19750T isolated from sea sand.</title>
        <authorList>
            <person name="Park S.-J."/>
        </authorList>
    </citation>
    <scope>NUCLEOTIDE SEQUENCE [LARGE SCALE GENOMIC DNA]</scope>
    <source>
        <strain evidence="3 4">KCTC 19750</strain>
    </source>
</reference>
<dbReference type="OrthoDB" id="4481859at2"/>
<dbReference type="GO" id="GO:0016020">
    <property type="term" value="C:membrane"/>
    <property type="evidence" value="ECO:0007669"/>
    <property type="project" value="TreeGrafter"/>
</dbReference>
<evidence type="ECO:0000313" key="3">
    <source>
        <dbReference type="EMBL" id="TNU77294.1"/>
    </source>
</evidence>
<evidence type="ECO:0000256" key="1">
    <source>
        <dbReference type="ARBA" id="ARBA00022801"/>
    </source>
</evidence>
<keyword evidence="1 3" id="KW-0378">Hydrolase</keyword>
<dbReference type="InterPro" id="IPR000073">
    <property type="entry name" value="AB_hydrolase_1"/>
</dbReference>
<dbReference type="PANTHER" id="PTHR43798:SF31">
    <property type="entry name" value="AB HYDROLASE SUPERFAMILY PROTEIN YCLE"/>
    <property type="match status" value="1"/>
</dbReference>
<dbReference type="Proteomes" id="UP000313849">
    <property type="component" value="Unassembled WGS sequence"/>
</dbReference>
<dbReference type="Pfam" id="PF00561">
    <property type="entry name" value="Abhydrolase_1"/>
    <property type="match status" value="1"/>
</dbReference>
<gene>
    <name evidence="3" type="ORF">FH969_00555</name>
</gene>
<dbReference type="InterPro" id="IPR050266">
    <property type="entry name" value="AB_hydrolase_sf"/>
</dbReference>
<proteinExistence type="predicted"/>
<dbReference type="EMBL" id="VENP01000001">
    <property type="protein sequence ID" value="TNU77294.1"/>
    <property type="molecule type" value="Genomic_DNA"/>
</dbReference>
<accession>A0A5C5BF63</accession>
<dbReference type="SUPFAM" id="SSF53474">
    <property type="entry name" value="alpha/beta-Hydrolases"/>
    <property type="match status" value="1"/>
</dbReference>
<protein>
    <submittedName>
        <fullName evidence="3">Alpha/beta hydrolase</fullName>
    </submittedName>
</protein>
<dbReference type="PANTHER" id="PTHR43798">
    <property type="entry name" value="MONOACYLGLYCEROL LIPASE"/>
    <property type="match status" value="1"/>
</dbReference>
<organism evidence="3 4">
    <name type="scientific">Miniimonas arenae</name>
    <dbReference type="NCBI Taxonomy" id="676201"/>
    <lineage>
        <taxon>Bacteria</taxon>
        <taxon>Bacillati</taxon>
        <taxon>Actinomycetota</taxon>
        <taxon>Actinomycetes</taxon>
        <taxon>Micrococcales</taxon>
        <taxon>Beutenbergiaceae</taxon>
        <taxon>Miniimonas</taxon>
    </lineage>
</organism>
<comment type="caution">
    <text evidence="3">The sequence shown here is derived from an EMBL/GenBank/DDBJ whole genome shotgun (WGS) entry which is preliminary data.</text>
</comment>
<evidence type="ECO:0000313" key="4">
    <source>
        <dbReference type="Proteomes" id="UP000313849"/>
    </source>
</evidence>